<comment type="caution">
    <text evidence="1">The sequence shown here is derived from an EMBL/GenBank/DDBJ whole genome shotgun (WGS) entry which is preliminary data.</text>
</comment>
<dbReference type="EMBL" id="CAJVQC010015300">
    <property type="protein sequence ID" value="CAG8665663.1"/>
    <property type="molecule type" value="Genomic_DNA"/>
</dbReference>
<organism evidence="1 2">
    <name type="scientific">Racocetra persica</name>
    <dbReference type="NCBI Taxonomy" id="160502"/>
    <lineage>
        <taxon>Eukaryota</taxon>
        <taxon>Fungi</taxon>
        <taxon>Fungi incertae sedis</taxon>
        <taxon>Mucoromycota</taxon>
        <taxon>Glomeromycotina</taxon>
        <taxon>Glomeromycetes</taxon>
        <taxon>Diversisporales</taxon>
        <taxon>Gigasporaceae</taxon>
        <taxon>Racocetra</taxon>
    </lineage>
</organism>
<evidence type="ECO:0000313" key="2">
    <source>
        <dbReference type="Proteomes" id="UP000789920"/>
    </source>
</evidence>
<keyword evidence="2" id="KW-1185">Reference proteome</keyword>
<proteinExistence type="predicted"/>
<reference evidence="1" key="1">
    <citation type="submission" date="2021-06" db="EMBL/GenBank/DDBJ databases">
        <authorList>
            <person name="Kallberg Y."/>
            <person name="Tangrot J."/>
            <person name="Rosling A."/>
        </authorList>
    </citation>
    <scope>NUCLEOTIDE SEQUENCE</scope>
    <source>
        <strain evidence="1">MA461A</strain>
    </source>
</reference>
<protein>
    <submittedName>
        <fullName evidence="1">20092_t:CDS:1</fullName>
    </submittedName>
</protein>
<sequence length="332" mass="38269">VKFTDNGEILLTISMQSPETDENEENQTYNKIVKKGSLLIELYDTGIGMDPKYVQHAWESFSQGDMSVTKKQDGTGLGLSICKSLVEINGGEIKVESQLGKGSKFWFTWNVESLSITSFLETQFNEQLCYTIRQKRILIIHPIENVRNMMLKYLKKIKTVDAFDTLDKGIREAKKYKELFKTFAYDIAFINLYEDNEEVLKVALKLKELEMYNNNLVIVFIVFPNDEGNRLAKKIIEKIGGATSILYTPITFKKLINQFIFMEKNDTFNKNNKSRYINNNVNIIKQVDDYNLKTECANQESTFECNPDDSESRTTNATNNKCILSVDDDYIK</sequence>
<feature type="non-terminal residue" evidence="1">
    <location>
        <position position="332"/>
    </location>
</feature>
<name>A0ACA9NLY1_9GLOM</name>
<gene>
    <name evidence="1" type="ORF">RPERSI_LOCUS8459</name>
</gene>
<feature type="non-terminal residue" evidence="1">
    <location>
        <position position="1"/>
    </location>
</feature>
<dbReference type="Proteomes" id="UP000789920">
    <property type="component" value="Unassembled WGS sequence"/>
</dbReference>
<accession>A0ACA9NLY1</accession>
<evidence type="ECO:0000313" key="1">
    <source>
        <dbReference type="EMBL" id="CAG8665663.1"/>
    </source>
</evidence>